<dbReference type="InterPro" id="IPR045617">
    <property type="entry name" value="DUF6445"/>
</dbReference>
<dbReference type="Pfam" id="PF20043">
    <property type="entry name" value="DUF6445"/>
    <property type="match status" value="1"/>
</dbReference>
<accession>X1FWC2</accession>
<organism evidence="1">
    <name type="scientific">marine sediment metagenome</name>
    <dbReference type="NCBI Taxonomy" id="412755"/>
    <lineage>
        <taxon>unclassified sequences</taxon>
        <taxon>metagenomes</taxon>
        <taxon>ecological metagenomes</taxon>
    </lineage>
</organism>
<dbReference type="EMBL" id="BARU01014508">
    <property type="protein sequence ID" value="GAH33624.1"/>
    <property type="molecule type" value="Genomic_DNA"/>
</dbReference>
<evidence type="ECO:0000313" key="1">
    <source>
        <dbReference type="EMBL" id="GAH33624.1"/>
    </source>
</evidence>
<reference evidence="1" key="1">
    <citation type="journal article" date="2014" name="Front. Microbiol.">
        <title>High frequency of phylogenetically diverse reductive dehalogenase-homologous genes in deep subseafloor sedimentary metagenomes.</title>
        <authorList>
            <person name="Kawai M."/>
            <person name="Futagami T."/>
            <person name="Toyoda A."/>
            <person name="Takaki Y."/>
            <person name="Nishi S."/>
            <person name="Hori S."/>
            <person name="Arai W."/>
            <person name="Tsubouchi T."/>
            <person name="Morono Y."/>
            <person name="Uchiyama I."/>
            <person name="Ito T."/>
            <person name="Fujiyama A."/>
            <person name="Inagaki F."/>
            <person name="Takami H."/>
        </authorList>
    </citation>
    <scope>NUCLEOTIDE SEQUENCE</scope>
    <source>
        <strain evidence="1">Expedition CK06-06</strain>
    </source>
</reference>
<dbReference type="AlphaFoldDB" id="X1FWC2"/>
<proteinExistence type="predicted"/>
<protein>
    <submittedName>
        <fullName evidence="1">Uncharacterized protein</fullName>
    </submittedName>
</protein>
<sequence>WFVHIGRVAAKWNRIVFYDGSMLHSGDIFAPDRLSADPLRGRLTLNGFFTSRRNAV</sequence>
<comment type="caution">
    <text evidence="1">The sequence shown here is derived from an EMBL/GenBank/DDBJ whole genome shotgun (WGS) entry which is preliminary data.</text>
</comment>
<name>X1FWC2_9ZZZZ</name>
<gene>
    <name evidence="1" type="ORF">S03H2_25560</name>
</gene>
<feature type="non-terminal residue" evidence="1">
    <location>
        <position position="1"/>
    </location>
</feature>